<evidence type="ECO:0000313" key="1">
    <source>
        <dbReference type="EMBL" id="QJR35537.1"/>
    </source>
</evidence>
<dbReference type="AlphaFoldDB" id="A0A6M4IPV9"/>
<sequence length="269" mass="28061">MVAADCANPTEILQSRPSLSLYLILSPGAVGVAPKSPIRGLFALMSSPQSFEYVAPSQLSLSSTGGVFALTHSGAVGQLPFFDSSPADVGNLQLDWVAGTSGLGAKDLIGGARYTLRVASGAESVIGTMVLPEISRPHVVETAGVESIVWNRSAGAAQYVVSSSVTRQTYLTADTSLVLLRDVADSQLPLATFIRVVALDTNLYNFTIDTLRYRAGVSGALGVFGGFAVDSAPVARKREAVPGSTRTFSIEPLSEKAHLKLCAMIGCVP</sequence>
<dbReference type="KEGG" id="ggr:HKW67_08465"/>
<reference evidence="1 2" key="1">
    <citation type="submission" date="2020-05" db="EMBL/GenBank/DDBJ databases">
        <title>Complete genome sequence of Gemmatimonas greenlandica TET16.</title>
        <authorList>
            <person name="Zeng Y."/>
        </authorList>
    </citation>
    <scope>NUCLEOTIDE SEQUENCE [LARGE SCALE GENOMIC DNA]</scope>
    <source>
        <strain evidence="1 2">TET16</strain>
    </source>
</reference>
<name>A0A6M4IPV9_9BACT</name>
<proteinExistence type="predicted"/>
<keyword evidence="2" id="KW-1185">Reference proteome</keyword>
<protein>
    <submittedName>
        <fullName evidence="1">Uncharacterized protein</fullName>
    </submittedName>
</protein>
<dbReference type="EMBL" id="CP053085">
    <property type="protein sequence ID" value="QJR35537.1"/>
    <property type="molecule type" value="Genomic_DNA"/>
</dbReference>
<accession>A0A6M4IPV9</accession>
<gene>
    <name evidence="1" type="ORF">HKW67_08465</name>
</gene>
<dbReference type="Proteomes" id="UP000500938">
    <property type="component" value="Chromosome"/>
</dbReference>
<organism evidence="1 2">
    <name type="scientific">Gemmatimonas groenlandica</name>
    <dbReference type="NCBI Taxonomy" id="2732249"/>
    <lineage>
        <taxon>Bacteria</taxon>
        <taxon>Pseudomonadati</taxon>
        <taxon>Gemmatimonadota</taxon>
        <taxon>Gemmatimonadia</taxon>
        <taxon>Gemmatimonadales</taxon>
        <taxon>Gemmatimonadaceae</taxon>
        <taxon>Gemmatimonas</taxon>
    </lineage>
</organism>
<dbReference type="RefSeq" id="WP_171224968.1">
    <property type="nucleotide sequence ID" value="NZ_CP053085.1"/>
</dbReference>
<evidence type="ECO:0000313" key="2">
    <source>
        <dbReference type="Proteomes" id="UP000500938"/>
    </source>
</evidence>